<dbReference type="AlphaFoldDB" id="M4BPN0"/>
<dbReference type="EnsemblProtists" id="HpaT808369">
    <property type="protein sequence ID" value="HpaP808369"/>
    <property type="gene ID" value="HpaG808369"/>
</dbReference>
<dbReference type="OMA" id="INWHDET"/>
<keyword evidence="2" id="KW-1185">Reference proteome</keyword>
<dbReference type="HOGENOM" id="CLU_151604_0_0_1"/>
<dbReference type="EMBL" id="JH598517">
    <property type="status" value="NOT_ANNOTATED_CDS"/>
    <property type="molecule type" value="Genomic_DNA"/>
</dbReference>
<evidence type="ECO:0000313" key="1">
    <source>
        <dbReference type="EnsemblProtists" id="HpaP808369"/>
    </source>
</evidence>
<protein>
    <submittedName>
        <fullName evidence="1">Uncharacterized protein</fullName>
    </submittedName>
</protein>
<reference evidence="1" key="2">
    <citation type="submission" date="2015-06" db="UniProtKB">
        <authorList>
            <consortium name="EnsemblProtists"/>
        </authorList>
    </citation>
    <scope>IDENTIFICATION</scope>
    <source>
        <strain evidence="1">Emoy2</strain>
    </source>
</reference>
<name>M4BPN0_HYAAE</name>
<evidence type="ECO:0000313" key="2">
    <source>
        <dbReference type="Proteomes" id="UP000011713"/>
    </source>
</evidence>
<sequence>MADPVSIQIINSVVQILKHQQQMLDQLVRPRIDSGIRVDGIKIPVYTGRLEESARLFYDQIEQYFTARGINWHDETISGQVISILASGLRGPAINRADTTSVDTFFTELNREFVLADL</sequence>
<dbReference type="Proteomes" id="UP000011713">
    <property type="component" value="Unassembled WGS sequence"/>
</dbReference>
<dbReference type="InParanoid" id="M4BPN0"/>
<organism evidence="1 2">
    <name type="scientific">Hyaloperonospora arabidopsidis (strain Emoy2)</name>
    <name type="common">Downy mildew agent</name>
    <name type="synonym">Peronospora arabidopsidis</name>
    <dbReference type="NCBI Taxonomy" id="559515"/>
    <lineage>
        <taxon>Eukaryota</taxon>
        <taxon>Sar</taxon>
        <taxon>Stramenopiles</taxon>
        <taxon>Oomycota</taxon>
        <taxon>Peronosporomycetes</taxon>
        <taxon>Peronosporales</taxon>
        <taxon>Peronosporaceae</taxon>
        <taxon>Hyaloperonospora</taxon>
    </lineage>
</organism>
<proteinExistence type="predicted"/>
<dbReference type="VEuPathDB" id="FungiDB:HpaG808369"/>
<reference evidence="2" key="1">
    <citation type="journal article" date="2010" name="Science">
        <title>Signatures of adaptation to obligate biotrophy in the Hyaloperonospora arabidopsidis genome.</title>
        <authorList>
            <person name="Baxter L."/>
            <person name="Tripathy S."/>
            <person name="Ishaque N."/>
            <person name="Boot N."/>
            <person name="Cabral A."/>
            <person name="Kemen E."/>
            <person name="Thines M."/>
            <person name="Ah-Fong A."/>
            <person name="Anderson R."/>
            <person name="Badejoko W."/>
            <person name="Bittner-Eddy P."/>
            <person name="Boore J.L."/>
            <person name="Chibucos M.C."/>
            <person name="Coates M."/>
            <person name="Dehal P."/>
            <person name="Delehaunty K."/>
            <person name="Dong S."/>
            <person name="Downton P."/>
            <person name="Dumas B."/>
            <person name="Fabro G."/>
            <person name="Fronick C."/>
            <person name="Fuerstenberg S.I."/>
            <person name="Fulton L."/>
            <person name="Gaulin E."/>
            <person name="Govers F."/>
            <person name="Hughes L."/>
            <person name="Humphray S."/>
            <person name="Jiang R.H."/>
            <person name="Judelson H."/>
            <person name="Kamoun S."/>
            <person name="Kyung K."/>
            <person name="Meijer H."/>
            <person name="Minx P."/>
            <person name="Morris P."/>
            <person name="Nelson J."/>
            <person name="Phuntumart V."/>
            <person name="Qutob D."/>
            <person name="Rehmany A."/>
            <person name="Rougon-Cardoso A."/>
            <person name="Ryden P."/>
            <person name="Torto-Alalibo T."/>
            <person name="Studholme D."/>
            <person name="Wang Y."/>
            <person name="Win J."/>
            <person name="Wood J."/>
            <person name="Clifton S.W."/>
            <person name="Rogers J."/>
            <person name="Van den Ackerveken G."/>
            <person name="Jones J.D."/>
            <person name="McDowell J.M."/>
            <person name="Beynon J."/>
            <person name="Tyler B.M."/>
        </authorList>
    </citation>
    <scope>NUCLEOTIDE SEQUENCE [LARGE SCALE GENOMIC DNA]</scope>
    <source>
        <strain evidence="2">Emoy2</strain>
    </source>
</reference>
<accession>M4BPN0</accession>